<dbReference type="AlphaFoldDB" id="A0A7W6BF52"/>
<dbReference type="InterPro" id="IPR021312">
    <property type="entry name" value="DUF2889"/>
</dbReference>
<dbReference type="Pfam" id="PF11136">
    <property type="entry name" value="DUF2889"/>
    <property type="match status" value="1"/>
</dbReference>
<evidence type="ECO:0008006" key="3">
    <source>
        <dbReference type="Google" id="ProtNLM"/>
    </source>
</evidence>
<gene>
    <name evidence="1" type="ORF">GGR43_001458</name>
</gene>
<name>A0A7W6BF52_9SPHN</name>
<comment type="caution">
    <text evidence="1">The sequence shown here is derived from an EMBL/GenBank/DDBJ whole genome shotgun (WGS) entry which is preliminary data.</text>
</comment>
<dbReference type="Proteomes" id="UP000571950">
    <property type="component" value="Unassembled WGS sequence"/>
</dbReference>
<proteinExistence type="predicted"/>
<keyword evidence="2" id="KW-1185">Reference proteome</keyword>
<sequence length="262" mass="28891">MKRQAAPLVPTAFPRNPAYGTGIYRRRIRLLRQESAVLALLDDTNHAMWVRVHHDGARVTAVEGRTVRAPNSNCPGAAAALEELVGLPLAMPRAELFGEGRPYRNCTHLFDAAALAMEQALRDEGGRTYDIVIPDETDEPVPAEVSLDGRVLIRWHMSRRKVVEFAPEPPVPIMRGFTAWAVDRLSGETLDAALMLQRAYLVSGARMWIVDRSPDLPITAMPELFGACYAYQPERVEDGVQAIGNVIDLTAGFTEGNLQPIP</sequence>
<accession>A0A7W6BF52</accession>
<evidence type="ECO:0000313" key="2">
    <source>
        <dbReference type="Proteomes" id="UP000571950"/>
    </source>
</evidence>
<organism evidence="1 2">
    <name type="scientific">Sphingobium jiangsuense</name>
    <dbReference type="NCBI Taxonomy" id="870476"/>
    <lineage>
        <taxon>Bacteria</taxon>
        <taxon>Pseudomonadati</taxon>
        <taxon>Pseudomonadota</taxon>
        <taxon>Alphaproteobacteria</taxon>
        <taxon>Sphingomonadales</taxon>
        <taxon>Sphingomonadaceae</taxon>
        <taxon>Sphingobium</taxon>
    </lineage>
</organism>
<dbReference type="EMBL" id="JACIDT010000004">
    <property type="protein sequence ID" value="MBB3925743.1"/>
    <property type="molecule type" value="Genomic_DNA"/>
</dbReference>
<dbReference type="RefSeq" id="WP_188071299.1">
    <property type="nucleotide sequence ID" value="NZ_BSPS01000020.1"/>
</dbReference>
<reference evidence="1 2" key="1">
    <citation type="submission" date="2020-08" db="EMBL/GenBank/DDBJ databases">
        <title>Genomic Encyclopedia of Type Strains, Phase IV (KMG-IV): sequencing the most valuable type-strain genomes for metagenomic binning, comparative biology and taxonomic classification.</title>
        <authorList>
            <person name="Goeker M."/>
        </authorList>
    </citation>
    <scope>NUCLEOTIDE SEQUENCE [LARGE SCALE GENOMIC DNA]</scope>
    <source>
        <strain evidence="1 2">DSM 26189</strain>
    </source>
</reference>
<evidence type="ECO:0000313" key="1">
    <source>
        <dbReference type="EMBL" id="MBB3925743.1"/>
    </source>
</evidence>
<protein>
    <recommendedName>
        <fullName evidence="3">DUF2889 domain-containing protein</fullName>
    </recommendedName>
</protein>